<dbReference type="InterPro" id="IPR015500">
    <property type="entry name" value="Peptidase_S8_subtilisin-rel"/>
</dbReference>
<dbReference type="InterPro" id="IPR008979">
    <property type="entry name" value="Galactose-bd-like_sf"/>
</dbReference>
<dbReference type="InterPro" id="IPR050131">
    <property type="entry name" value="Peptidase_S8_subtilisin-like"/>
</dbReference>
<dbReference type="Proteomes" id="UP000466345">
    <property type="component" value="Unassembled WGS sequence"/>
</dbReference>
<dbReference type="EMBL" id="WEGJ01000022">
    <property type="protein sequence ID" value="MQY14589.1"/>
    <property type="molecule type" value="Genomic_DNA"/>
</dbReference>
<evidence type="ECO:0000259" key="8">
    <source>
        <dbReference type="Pfam" id="PF11721"/>
    </source>
</evidence>
<feature type="domain" description="Peptidase S8/S53" evidence="7">
    <location>
        <begin position="169"/>
        <end position="452"/>
    </location>
</feature>
<dbReference type="CDD" id="cd07481">
    <property type="entry name" value="Peptidases_S8_BacillopeptidaseF-like"/>
    <property type="match status" value="1"/>
</dbReference>
<dbReference type="PANTHER" id="PTHR43806">
    <property type="entry name" value="PEPTIDASE S8"/>
    <property type="match status" value="1"/>
</dbReference>
<keyword evidence="4 6" id="KW-0720">Serine protease</keyword>
<dbReference type="Gene3D" id="2.60.120.430">
    <property type="entry name" value="Galactose-binding lectin"/>
    <property type="match status" value="1"/>
</dbReference>
<evidence type="ECO:0000256" key="2">
    <source>
        <dbReference type="ARBA" id="ARBA00022670"/>
    </source>
</evidence>
<dbReference type="GO" id="GO:0030246">
    <property type="term" value="F:carbohydrate binding"/>
    <property type="evidence" value="ECO:0007669"/>
    <property type="project" value="InterPro"/>
</dbReference>
<sequence>MAMVPLGALGANAAPASADAVTPLAAKAEKQVVQQLEANDKSTFWVTLKSEADLSRADVLTDKADRGAEVMRAKKATAKESQADVLAVAKAGGADARSFWISNTVKVTGDQAVAEKIAALPEVSMIEADDAVELPKPVKGSDQPSLDGVEWNIDAIHANDVWEQFGVHGEGIVVASVDSGVDFTHPAVAGKYRGKNADGTYSHDYNWFDPSGSCPTDDPCDNNDHGTHTMGTMVGDDGGANQIGVAPGAKWIAAKGCETSSCSRESLMAAGQWMVAPTDRQGNNPRPEMAPDVVNNSWGSTVYDPWYSDVVASWREAGIFPAFSNGNSGPGCNTSGSPGSYAMSYSSGAYDINGNIASFSSRGTGENGTIKPNIAAPGVDVRSSIPGGYDIFDGTSMASPHTAATVALLWSASPALQNDIEETEALLNRTATDTENLTCGGTAANNNVFGEGKLDALAAVQDAPRGPMGSLTGSITSGGDPVGGATVTLDGPLDRSVTTDANGGFSLPVLSVGEYAVSVSKYGYETATGSVTIVENETATIALSMTQAPSSTVSGTVSSEYGAAPGATVTFVGTPVSATTDAAGHYSVVIPNGDYTVTAAGTDRCVAGAETQVSVAADTTANLTLPLRTDSFGTACRTGNEAWVAADNPIGLAGDDAAKEVALPFSFPFYGGSYAKAFVSTNGVVSFGASSTAFSNVAIPAAAAPNAALYPFWDDQKITAPANVYTKVTGQAPNRKFLIEWRDITPLSNTVPFSYSAEISETGAVTYRYKDVPASDRHKGNSATIGVENATGTVALQYSLNTAVLPEGDSSISFRSTTTGVLWGKVTDANDGLPVAGATVTAGTATATTGADGVYVFQAPAGEQSVKIEAPAYQSVTRSVSITAGDITEAGASLATGAVAVKGGGEDGLAVVVPAGETRDRKLELTNTGSPTAYTVTGATDWLAVSPAEGSLDNGGKATLDLAIDATGLEAGVYDTDVVVASASGRSPEITVPVRVVVPAYRIALDSGAKDATAADALGDTWSADREYTAGSYGWVGNSATASAKGDIAATDDDQRFGTAREGMLEYRFDNVPDGTYTVELDFAELAGRTPGKRVFDVMAEGRVVEPNMDVALIAGQKTALSRTYTVTVTDGQLNLRFVAGTGKTLVNAVRVTERSDLG</sequence>
<accession>A0A7K0CM76</accession>
<dbReference type="SUPFAM" id="SSF52743">
    <property type="entry name" value="Subtilisin-like"/>
    <property type="match status" value="1"/>
</dbReference>
<comment type="caution">
    <text evidence="10">The sequence shown here is derived from an EMBL/GenBank/DDBJ whole genome shotgun (WGS) entry which is preliminary data.</text>
</comment>
<evidence type="ECO:0000313" key="11">
    <source>
        <dbReference type="Proteomes" id="UP000466345"/>
    </source>
</evidence>
<dbReference type="Pfam" id="PF19190">
    <property type="entry name" value="BACON_2"/>
    <property type="match status" value="1"/>
</dbReference>
<dbReference type="SUPFAM" id="SSF49452">
    <property type="entry name" value="Starch-binding domain-like"/>
    <property type="match status" value="3"/>
</dbReference>
<dbReference type="InterPro" id="IPR000209">
    <property type="entry name" value="Peptidase_S8/S53_dom"/>
</dbReference>
<evidence type="ECO:0000256" key="1">
    <source>
        <dbReference type="ARBA" id="ARBA00011073"/>
    </source>
</evidence>
<protein>
    <submittedName>
        <fullName evidence="10">Uncharacterized protein</fullName>
    </submittedName>
</protein>
<dbReference type="PROSITE" id="PS51892">
    <property type="entry name" value="SUBTILASE"/>
    <property type="match status" value="1"/>
</dbReference>
<dbReference type="PANTHER" id="PTHR43806:SF67">
    <property type="entry name" value="EGF-LIKE DOMAIN-CONTAINING PROTEIN"/>
    <property type="match status" value="1"/>
</dbReference>
<dbReference type="Gene3D" id="2.60.40.1120">
    <property type="entry name" value="Carboxypeptidase-like, regulatory domain"/>
    <property type="match status" value="3"/>
</dbReference>
<dbReference type="Pfam" id="PF13620">
    <property type="entry name" value="CarboxypepD_reg"/>
    <property type="match status" value="3"/>
</dbReference>
<evidence type="ECO:0000259" key="9">
    <source>
        <dbReference type="Pfam" id="PF19190"/>
    </source>
</evidence>
<feature type="domain" description="BACON" evidence="9">
    <location>
        <begin position="920"/>
        <end position="982"/>
    </location>
</feature>
<evidence type="ECO:0000259" key="7">
    <source>
        <dbReference type="Pfam" id="PF00082"/>
    </source>
</evidence>
<reference evidence="10 11" key="1">
    <citation type="submission" date="2019-10" db="EMBL/GenBank/DDBJ databases">
        <title>Streptomyces smaragdinus sp. nov. and Streptomyces fabii sp. nov., isolated from the gut of fungus growing-termite Macrotermes natalensis.</title>
        <authorList>
            <person name="Schwitalla J."/>
            <person name="Benndorf R."/>
            <person name="Martin K."/>
            <person name="De Beer W."/>
            <person name="Kaster A.-K."/>
            <person name="Vollmers J."/>
            <person name="Poulsen M."/>
            <person name="Beemelmanns C."/>
        </authorList>
    </citation>
    <scope>NUCLEOTIDE SEQUENCE [LARGE SCALE GENOMIC DNA]</scope>
    <source>
        <strain evidence="10 11">RB5</strain>
    </source>
</reference>
<dbReference type="InterPro" id="IPR021720">
    <property type="entry name" value="Malectin_dom"/>
</dbReference>
<dbReference type="Gene3D" id="3.40.50.200">
    <property type="entry name" value="Peptidase S8/S53 domain"/>
    <property type="match status" value="1"/>
</dbReference>
<proteinExistence type="inferred from homology"/>
<dbReference type="GO" id="GO:0004252">
    <property type="term" value="F:serine-type endopeptidase activity"/>
    <property type="evidence" value="ECO:0007669"/>
    <property type="project" value="UniProtKB-UniRule"/>
</dbReference>
<evidence type="ECO:0000256" key="6">
    <source>
        <dbReference type="PROSITE-ProRule" id="PRU01240"/>
    </source>
</evidence>
<dbReference type="PRINTS" id="PR00723">
    <property type="entry name" value="SUBTILISIN"/>
</dbReference>
<dbReference type="InterPro" id="IPR023828">
    <property type="entry name" value="Peptidase_S8_Ser-AS"/>
</dbReference>
<dbReference type="Pfam" id="PF11721">
    <property type="entry name" value="Malectin"/>
    <property type="match status" value="1"/>
</dbReference>
<evidence type="ECO:0000256" key="3">
    <source>
        <dbReference type="ARBA" id="ARBA00022801"/>
    </source>
</evidence>
<feature type="domain" description="Malectin" evidence="8">
    <location>
        <begin position="1003"/>
        <end position="1150"/>
    </location>
</feature>
<dbReference type="OrthoDB" id="9813435at2"/>
<dbReference type="AlphaFoldDB" id="A0A7K0CM76"/>
<dbReference type="InterPro" id="IPR013784">
    <property type="entry name" value="Carb-bd-like_fold"/>
</dbReference>
<feature type="active site" description="Charge relay system" evidence="5 6">
    <location>
        <position position="225"/>
    </location>
</feature>
<name>A0A7K0CM76_9ACTN</name>
<dbReference type="PROSITE" id="PS00138">
    <property type="entry name" value="SUBTILASE_SER"/>
    <property type="match status" value="1"/>
</dbReference>
<dbReference type="GO" id="GO:0006508">
    <property type="term" value="P:proteolysis"/>
    <property type="evidence" value="ECO:0007669"/>
    <property type="project" value="UniProtKB-KW"/>
</dbReference>
<organism evidence="10 11">
    <name type="scientific">Streptomyces smaragdinus</name>
    <dbReference type="NCBI Taxonomy" id="2585196"/>
    <lineage>
        <taxon>Bacteria</taxon>
        <taxon>Bacillati</taxon>
        <taxon>Actinomycetota</taxon>
        <taxon>Actinomycetes</taxon>
        <taxon>Kitasatosporales</taxon>
        <taxon>Streptomycetaceae</taxon>
        <taxon>Streptomyces</taxon>
    </lineage>
</organism>
<dbReference type="SUPFAM" id="SSF49785">
    <property type="entry name" value="Galactose-binding domain-like"/>
    <property type="match status" value="1"/>
</dbReference>
<dbReference type="InterPro" id="IPR024361">
    <property type="entry name" value="BACON"/>
</dbReference>
<feature type="active site" description="Charge relay system" evidence="5 6">
    <location>
        <position position="178"/>
    </location>
</feature>
<evidence type="ECO:0000313" key="10">
    <source>
        <dbReference type="EMBL" id="MQY14589.1"/>
    </source>
</evidence>
<evidence type="ECO:0000256" key="5">
    <source>
        <dbReference type="PIRSR" id="PIRSR615500-1"/>
    </source>
</evidence>
<comment type="similarity">
    <text evidence="1 6">Belongs to the peptidase S8 family.</text>
</comment>
<feature type="active site" description="Charge relay system" evidence="5 6">
    <location>
        <position position="396"/>
    </location>
</feature>
<keyword evidence="11" id="KW-1185">Reference proteome</keyword>
<dbReference type="Pfam" id="PF00082">
    <property type="entry name" value="Peptidase_S8"/>
    <property type="match status" value="1"/>
</dbReference>
<keyword evidence="2 6" id="KW-0645">Protease</keyword>
<dbReference type="InterPro" id="IPR036852">
    <property type="entry name" value="Peptidase_S8/S53_dom_sf"/>
</dbReference>
<keyword evidence="3 6" id="KW-0378">Hydrolase</keyword>
<dbReference type="InterPro" id="IPR033857">
    <property type="entry name" value="Bacillopeptidase_F"/>
</dbReference>
<evidence type="ECO:0000256" key="4">
    <source>
        <dbReference type="ARBA" id="ARBA00022825"/>
    </source>
</evidence>
<gene>
    <name evidence="10" type="ORF">SRB5_47570</name>
</gene>